<organism evidence="1 2">
    <name type="scientific">Artemisia annua</name>
    <name type="common">Sweet wormwood</name>
    <dbReference type="NCBI Taxonomy" id="35608"/>
    <lineage>
        <taxon>Eukaryota</taxon>
        <taxon>Viridiplantae</taxon>
        <taxon>Streptophyta</taxon>
        <taxon>Embryophyta</taxon>
        <taxon>Tracheophyta</taxon>
        <taxon>Spermatophyta</taxon>
        <taxon>Magnoliopsida</taxon>
        <taxon>eudicotyledons</taxon>
        <taxon>Gunneridae</taxon>
        <taxon>Pentapetalae</taxon>
        <taxon>asterids</taxon>
        <taxon>campanulids</taxon>
        <taxon>Asterales</taxon>
        <taxon>Asteraceae</taxon>
        <taxon>Asteroideae</taxon>
        <taxon>Anthemideae</taxon>
        <taxon>Artemisiinae</taxon>
        <taxon>Artemisia</taxon>
    </lineage>
</organism>
<keyword evidence="2" id="KW-1185">Reference proteome</keyword>
<dbReference type="AlphaFoldDB" id="A0A2U1NN95"/>
<accession>A0A2U1NN95</accession>
<protein>
    <submittedName>
        <fullName evidence="1">Uncharacterized protein</fullName>
    </submittedName>
</protein>
<proteinExistence type="predicted"/>
<dbReference type="OrthoDB" id="1750791at2759"/>
<reference evidence="1 2" key="1">
    <citation type="journal article" date="2018" name="Mol. Plant">
        <title>The genome of Artemisia annua provides insight into the evolution of Asteraceae family and artemisinin biosynthesis.</title>
        <authorList>
            <person name="Shen Q."/>
            <person name="Zhang L."/>
            <person name="Liao Z."/>
            <person name="Wang S."/>
            <person name="Yan T."/>
            <person name="Shi P."/>
            <person name="Liu M."/>
            <person name="Fu X."/>
            <person name="Pan Q."/>
            <person name="Wang Y."/>
            <person name="Lv Z."/>
            <person name="Lu X."/>
            <person name="Zhang F."/>
            <person name="Jiang W."/>
            <person name="Ma Y."/>
            <person name="Chen M."/>
            <person name="Hao X."/>
            <person name="Li L."/>
            <person name="Tang Y."/>
            <person name="Lv G."/>
            <person name="Zhou Y."/>
            <person name="Sun X."/>
            <person name="Brodelius P.E."/>
            <person name="Rose J.K.C."/>
            <person name="Tang K."/>
        </authorList>
    </citation>
    <scope>NUCLEOTIDE SEQUENCE [LARGE SCALE GENOMIC DNA]</scope>
    <source>
        <strain evidence="2">cv. Huhao1</strain>
        <tissue evidence="1">Leaf</tissue>
    </source>
</reference>
<dbReference type="EMBL" id="PKPP01002488">
    <property type="protein sequence ID" value="PWA74938.1"/>
    <property type="molecule type" value="Genomic_DNA"/>
</dbReference>
<evidence type="ECO:0000313" key="2">
    <source>
        <dbReference type="Proteomes" id="UP000245207"/>
    </source>
</evidence>
<evidence type="ECO:0000313" key="1">
    <source>
        <dbReference type="EMBL" id="PWA74938.1"/>
    </source>
</evidence>
<dbReference type="Proteomes" id="UP000245207">
    <property type="component" value="Unassembled WGS sequence"/>
</dbReference>
<sequence length="102" mass="11237">MLNLVEEVVVEDAGQSVEEVQSYILMGDAKDEDAEEVRFAGPGRGGLGGSSTAGGGRGVKWQRRLVAEHEPLDIKVLRKWVSFGRTRKCCYIFIDKNVNVIV</sequence>
<name>A0A2U1NN95_ARTAN</name>
<gene>
    <name evidence="1" type="ORF">CTI12_AA246450</name>
</gene>
<comment type="caution">
    <text evidence="1">The sequence shown here is derived from an EMBL/GenBank/DDBJ whole genome shotgun (WGS) entry which is preliminary data.</text>
</comment>